<dbReference type="Proteomes" id="UP000276133">
    <property type="component" value="Unassembled WGS sequence"/>
</dbReference>
<evidence type="ECO:0000313" key="1">
    <source>
        <dbReference type="EMBL" id="RMZ97421.1"/>
    </source>
</evidence>
<protein>
    <submittedName>
        <fullName evidence="1">Uncharacterized protein</fullName>
    </submittedName>
</protein>
<sequence length="104" mass="11894">MSKSCIINDFGFKLAGLTSLADLMASINRFQNLSTSIFMQTCTFFFLFDIKAMFVKGPVAITVTGFELTLIASYITLTRISMNFLTIYCRTQQWSTRTLDQRKF</sequence>
<dbReference type="AlphaFoldDB" id="A0A3M7PE96"/>
<name>A0A3M7PE96_BRAPC</name>
<organism evidence="1 2">
    <name type="scientific">Brachionus plicatilis</name>
    <name type="common">Marine rotifer</name>
    <name type="synonym">Brachionus muelleri</name>
    <dbReference type="NCBI Taxonomy" id="10195"/>
    <lineage>
        <taxon>Eukaryota</taxon>
        <taxon>Metazoa</taxon>
        <taxon>Spiralia</taxon>
        <taxon>Gnathifera</taxon>
        <taxon>Rotifera</taxon>
        <taxon>Eurotatoria</taxon>
        <taxon>Monogononta</taxon>
        <taxon>Pseudotrocha</taxon>
        <taxon>Ploima</taxon>
        <taxon>Brachionidae</taxon>
        <taxon>Brachionus</taxon>
    </lineage>
</organism>
<evidence type="ECO:0000313" key="2">
    <source>
        <dbReference type="Proteomes" id="UP000276133"/>
    </source>
</evidence>
<gene>
    <name evidence="1" type="ORF">BpHYR1_019264</name>
</gene>
<proteinExistence type="predicted"/>
<reference evidence="1 2" key="1">
    <citation type="journal article" date="2018" name="Sci. Rep.">
        <title>Genomic signatures of local adaptation to the degree of environmental predictability in rotifers.</title>
        <authorList>
            <person name="Franch-Gras L."/>
            <person name="Hahn C."/>
            <person name="Garcia-Roger E.M."/>
            <person name="Carmona M.J."/>
            <person name="Serra M."/>
            <person name="Gomez A."/>
        </authorList>
    </citation>
    <scope>NUCLEOTIDE SEQUENCE [LARGE SCALE GENOMIC DNA]</scope>
    <source>
        <strain evidence="1">HYR1</strain>
    </source>
</reference>
<accession>A0A3M7PE96</accession>
<keyword evidence="2" id="KW-1185">Reference proteome</keyword>
<dbReference type="EMBL" id="REGN01011435">
    <property type="protein sequence ID" value="RMZ97421.1"/>
    <property type="molecule type" value="Genomic_DNA"/>
</dbReference>
<comment type="caution">
    <text evidence="1">The sequence shown here is derived from an EMBL/GenBank/DDBJ whole genome shotgun (WGS) entry which is preliminary data.</text>
</comment>